<name>A0AAW1P3B3_9CHLO</name>
<keyword evidence="3" id="KW-1185">Reference proteome</keyword>
<protein>
    <recommendedName>
        <fullName evidence="4">Gamma-glutamylcyclotransferase</fullName>
    </recommendedName>
</protein>
<dbReference type="Gene3D" id="3.10.490.10">
    <property type="entry name" value="Gamma-glutamyl cyclotransferase-like"/>
    <property type="match status" value="1"/>
</dbReference>
<dbReference type="Proteomes" id="UP001465755">
    <property type="component" value="Unassembled WGS sequence"/>
</dbReference>
<dbReference type="Gene3D" id="3.90.1140.10">
    <property type="entry name" value="Cyclic phosphodiesterase"/>
    <property type="match status" value="1"/>
</dbReference>
<dbReference type="PANTHER" id="PTHR37474:SF1">
    <property type="entry name" value="2'-5' RNA LIGASE FAMILY PROTEIN"/>
    <property type="match status" value="1"/>
</dbReference>
<dbReference type="AlphaFoldDB" id="A0AAW1P3B3"/>
<evidence type="ECO:0000313" key="3">
    <source>
        <dbReference type="Proteomes" id="UP001465755"/>
    </source>
</evidence>
<gene>
    <name evidence="2" type="ORF">WJX73_002766</name>
</gene>
<evidence type="ECO:0000256" key="1">
    <source>
        <dbReference type="SAM" id="MobiDB-lite"/>
    </source>
</evidence>
<evidence type="ECO:0008006" key="4">
    <source>
        <dbReference type="Google" id="ProtNLM"/>
    </source>
</evidence>
<accession>A0AAW1P3B3</accession>
<dbReference type="Pfam" id="PF13563">
    <property type="entry name" value="2_5_RNA_ligase2"/>
    <property type="match status" value="1"/>
</dbReference>
<dbReference type="SUPFAM" id="SSF55144">
    <property type="entry name" value="LigT-like"/>
    <property type="match status" value="1"/>
</dbReference>
<feature type="region of interest" description="Disordered" evidence="1">
    <location>
        <begin position="405"/>
        <end position="440"/>
    </location>
</feature>
<comment type="caution">
    <text evidence="2">The sequence shown here is derived from an EMBL/GenBank/DDBJ whole genome shotgun (WGS) entry which is preliminary data.</text>
</comment>
<reference evidence="2 3" key="1">
    <citation type="journal article" date="2024" name="Nat. Commun.">
        <title>Phylogenomics reveals the evolutionary origins of lichenization in chlorophyte algae.</title>
        <authorList>
            <person name="Puginier C."/>
            <person name="Libourel C."/>
            <person name="Otte J."/>
            <person name="Skaloud P."/>
            <person name="Haon M."/>
            <person name="Grisel S."/>
            <person name="Petersen M."/>
            <person name="Berrin J.G."/>
            <person name="Delaux P.M."/>
            <person name="Dal Grande F."/>
            <person name="Keller J."/>
        </authorList>
    </citation>
    <scope>NUCLEOTIDE SEQUENCE [LARGE SCALE GENOMIC DNA]</scope>
    <source>
        <strain evidence="2 3">SAG 2036</strain>
    </source>
</reference>
<dbReference type="InterPro" id="IPR009097">
    <property type="entry name" value="Cyclic_Pdiesterase"/>
</dbReference>
<evidence type="ECO:0000313" key="2">
    <source>
        <dbReference type="EMBL" id="KAK9803101.1"/>
    </source>
</evidence>
<organism evidence="2 3">
    <name type="scientific">Symbiochloris irregularis</name>
    <dbReference type="NCBI Taxonomy" id="706552"/>
    <lineage>
        <taxon>Eukaryota</taxon>
        <taxon>Viridiplantae</taxon>
        <taxon>Chlorophyta</taxon>
        <taxon>core chlorophytes</taxon>
        <taxon>Trebouxiophyceae</taxon>
        <taxon>Trebouxiales</taxon>
        <taxon>Trebouxiaceae</taxon>
        <taxon>Symbiochloris</taxon>
    </lineage>
</organism>
<dbReference type="EMBL" id="JALJOQ010000062">
    <property type="protein sequence ID" value="KAK9803101.1"/>
    <property type="molecule type" value="Genomic_DNA"/>
</dbReference>
<dbReference type="InterPro" id="IPR013024">
    <property type="entry name" value="GGCT-like"/>
</dbReference>
<proteinExistence type="predicted"/>
<sequence>MSSEARSPAPALDHKCAMAIVIPRRYWDNIQRFRCFNDKGFVRWPPHMNLLYPFHADVRENFDRAATKALDAIASLPPFQITLSSTGFFNHGRSCTLWLKPESEGLMQLQSTLFKAFPECKDLNEDPTRDIQEFVPHLSLGQWPNADAVQQAGQEFEAQWQRITFMASHVMLMSRQGYTEPFRIRYTVPLSGQAQGVSQVNVPYISSVGPDQDSPHDRLEPDLGVGTLDRTGTWYFAYGANMSPHKLSNVRGITPIESAAGSIAGWTLAFNHRGAMGNLVKLKTGEAGNAGLTAAHGVLHLLKPVDMAKLCYMEHEYMPTELVAELYDGRTVRAIAYCSPPETCIQSGLPPPDRYVKLLCEGAREFGLEPSITKWLHSIEVVPTRERGNPYWQSPEGRHIRARTRIWVGDPKQNSGRGGRGNSNGGRNSPHAPLRSNVDN</sequence>
<dbReference type="PANTHER" id="PTHR37474">
    <property type="entry name" value="RNA LIGASE/CYCLIC NUCLEOTIDE PHOSPHODIESTERASE"/>
    <property type="match status" value="1"/>
</dbReference>
<dbReference type="CDD" id="cd06661">
    <property type="entry name" value="GGCT_like"/>
    <property type="match status" value="1"/>
</dbReference>